<dbReference type="GeneID" id="94197035"/>
<sequence length="442" mass="46849">MGGGGAAFILQGGPFLTAKGAALGTDSFAFGGCGGALEVTACNFASGAFLASGTSLPGATDFGRVVVGEGGVDTLEGGGGIALGMSPGFANGNGPDRPGTGPSCGRKPAAPATDLVETAALEWAWPSMPGAASLGASRGYAVLGDGPFCAVHQQQLHHAVGIHNHTLHLINSESGIPINDSAHSAIPVGLSGRCSRERRTRTFGCEFLGHPGTLGFTGCLGFPRCTRFPNQRFCSNSIQPRRIDRFHSQQTTLWRSIASHDRAFERLLDLLGHKQRVEYGDGVEVPRAQLKREFARVVREARGFDQRLCFCGRNLGDVVSHEDADVRHRWPDDDRGRRCVPGIRAVPLPALHGDGHLAVRLNRARVVPDVELRLGHLQHLTTDKSGVEAVRSNHLPLLHGDGHQSNGNISGNYDVPPVPIGIDFEVENDLTHVAILARRGVG</sequence>
<proteinExistence type="predicted"/>
<accession>A0AAV4M0I7</accession>
<name>A0AAV4M0I7_BABCB</name>
<reference evidence="2 3" key="1">
    <citation type="submission" date="2021-06" db="EMBL/GenBank/DDBJ databases">
        <title>Genome sequence of Babesia caballi.</title>
        <authorList>
            <person name="Yamagishi J."/>
            <person name="Kidaka T."/>
            <person name="Ochi A."/>
        </authorList>
    </citation>
    <scope>NUCLEOTIDE SEQUENCE [LARGE SCALE GENOMIC DNA]</scope>
    <source>
        <strain evidence="2">USDA-D6B2</strain>
    </source>
</reference>
<dbReference type="Proteomes" id="UP001497744">
    <property type="component" value="Unassembled WGS sequence"/>
</dbReference>
<dbReference type="RefSeq" id="XP_067717623.1">
    <property type="nucleotide sequence ID" value="XM_067861522.1"/>
</dbReference>
<evidence type="ECO:0000313" key="2">
    <source>
        <dbReference type="EMBL" id="GIX65554.1"/>
    </source>
</evidence>
<comment type="caution">
    <text evidence="2">The sequence shown here is derived from an EMBL/GenBank/DDBJ whole genome shotgun (WGS) entry which is preliminary data.</text>
</comment>
<feature type="region of interest" description="Disordered" evidence="1">
    <location>
        <begin position="86"/>
        <end position="110"/>
    </location>
</feature>
<organism evidence="2 3">
    <name type="scientific">Babesia caballi</name>
    <dbReference type="NCBI Taxonomy" id="5871"/>
    <lineage>
        <taxon>Eukaryota</taxon>
        <taxon>Sar</taxon>
        <taxon>Alveolata</taxon>
        <taxon>Apicomplexa</taxon>
        <taxon>Aconoidasida</taxon>
        <taxon>Piroplasmida</taxon>
        <taxon>Babesiidae</taxon>
        <taxon>Babesia</taxon>
    </lineage>
</organism>
<keyword evidence="3" id="KW-1185">Reference proteome</keyword>
<gene>
    <name evidence="2" type="ORF">BcabD6B2_49890</name>
</gene>
<dbReference type="AlphaFoldDB" id="A0AAV4M0I7"/>
<dbReference type="EMBL" id="BPLF01000005">
    <property type="protein sequence ID" value="GIX65554.1"/>
    <property type="molecule type" value="Genomic_DNA"/>
</dbReference>
<keyword evidence="2" id="KW-0675">Receptor</keyword>
<protein>
    <submittedName>
        <fullName evidence="2">Nuclear receptor coactivator 5</fullName>
    </submittedName>
</protein>
<evidence type="ECO:0000313" key="3">
    <source>
        <dbReference type="Proteomes" id="UP001497744"/>
    </source>
</evidence>
<evidence type="ECO:0000256" key="1">
    <source>
        <dbReference type="SAM" id="MobiDB-lite"/>
    </source>
</evidence>